<name>A0A921G238_SPOPS</name>
<gene>
    <name evidence="1" type="ORF">K8V56_18745</name>
</gene>
<organism evidence="1 2">
    <name type="scientific">Sporosarcina psychrophila</name>
    <name type="common">Bacillus psychrophilus</name>
    <dbReference type="NCBI Taxonomy" id="1476"/>
    <lineage>
        <taxon>Bacteria</taxon>
        <taxon>Bacillati</taxon>
        <taxon>Bacillota</taxon>
        <taxon>Bacilli</taxon>
        <taxon>Bacillales</taxon>
        <taxon>Caryophanaceae</taxon>
        <taxon>Sporosarcina</taxon>
    </lineage>
</organism>
<accession>A0A921G238</accession>
<proteinExistence type="predicted"/>
<sequence>MIPIDGQQKKKVAIHISRSDGKGTYPARRAAMIANALADEIDIVYLCGADSPPAPEGFKTMPTPTNALFLQALTTLKPDLLLRDSGSTIQEEI</sequence>
<protein>
    <submittedName>
        <fullName evidence="1">Uncharacterized protein</fullName>
    </submittedName>
</protein>
<feature type="non-terminal residue" evidence="1">
    <location>
        <position position="93"/>
    </location>
</feature>
<comment type="caution">
    <text evidence="1">The sequence shown here is derived from an EMBL/GenBank/DDBJ whole genome shotgun (WGS) entry which is preliminary data.</text>
</comment>
<evidence type="ECO:0000313" key="1">
    <source>
        <dbReference type="EMBL" id="HJF33810.1"/>
    </source>
</evidence>
<reference evidence="1" key="2">
    <citation type="submission" date="2021-09" db="EMBL/GenBank/DDBJ databases">
        <authorList>
            <person name="Gilroy R."/>
        </authorList>
    </citation>
    <scope>NUCLEOTIDE SEQUENCE</scope>
    <source>
        <strain evidence="1">CHK171-7178</strain>
    </source>
</reference>
<reference evidence="1" key="1">
    <citation type="journal article" date="2021" name="PeerJ">
        <title>Extensive microbial diversity within the chicken gut microbiome revealed by metagenomics and culture.</title>
        <authorList>
            <person name="Gilroy R."/>
            <person name="Ravi A."/>
            <person name="Getino M."/>
            <person name="Pursley I."/>
            <person name="Horton D.L."/>
            <person name="Alikhan N.F."/>
            <person name="Baker D."/>
            <person name="Gharbi K."/>
            <person name="Hall N."/>
            <person name="Watson M."/>
            <person name="Adriaenssens E.M."/>
            <person name="Foster-Nyarko E."/>
            <person name="Jarju S."/>
            <person name="Secka A."/>
            <person name="Antonio M."/>
            <person name="Oren A."/>
            <person name="Chaudhuri R.R."/>
            <person name="La Ragione R."/>
            <person name="Hildebrand F."/>
            <person name="Pallen M.J."/>
        </authorList>
    </citation>
    <scope>NUCLEOTIDE SEQUENCE</scope>
    <source>
        <strain evidence="1">CHK171-7178</strain>
    </source>
</reference>
<dbReference type="EMBL" id="DYWT01000281">
    <property type="protein sequence ID" value="HJF33810.1"/>
    <property type="molecule type" value="Genomic_DNA"/>
</dbReference>
<dbReference type="AlphaFoldDB" id="A0A921G238"/>
<dbReference type="Proteomes" id="UP000698173">
    <property type="component" value="Unassembled WGS sequence"/>
</dbReference>
<evidence type="ECO:0000313" key="2">
    <source>
        <dbReference type="Proteomes" id="UP000698173"/>
    </source>
</evidence>